<dbReference type="Proteomes" id="UP001226084">
    <property type="component" value="Unassembled WGS sequence"/>
</dbReference>
<evidence type="ECO:0000313" key="4">
    <source>
        <dbReference type="Proteomes" id="UP001226084"/>
    </source>
</evidence>
<dbReference type="AlphaFoldDB" id="A0AAP5AKY6"/>
<dbReference type="InterPro" id="IPR043129">
    <property type="entry name" value="ATPase_NBD"/>
</dbReference>
<dbReference type="SUPFAM" id="SSF53067">
    <property type="entry name" value="Actin-like ATPase domain"/>
    <property type="match status" value="1"/>
</dbReference>
<dbReference type="PANTHER" id="PTHR40278">
    <property type="entry name" value="DNA UTILIZATION PROTEIN HOFN"/>
    <property type="match status" value="1"/>
</dbReference>
<organism evidence="3 4">
    <name type="scientific">Stenotrophomonas rhizophila</name>
    <dbReference type="NCBI Taxonomy" id="216778"/>
    <lineage>
        <taxon>Bacteria</taxon>
        <taxon>Pseudomonadati</taxon>
        <taxon>Pseudomonadota</taxon>
        <taxon>Gammaproteobacteria</taxon>
        <taxon>Lysobacterales</taxon>
        <taxon>Lysobacteraceae</taxon>
        <taxon>Stenotrophomonas</taxon>
    </lineage>
</organism>
<dbReference type="PANTHER" id="PTHR40278:SF1">
    <property type="entry name" value="DNA UTILIZATION PROTEIN HOFN"/>
    <property type="match status" value="1"/>
</dbReference>
<dbReference type="InterPro" id="IPR007813">
    <property type="entry name" value="PilN"/>
</dbReference>
<comment type="caution">
    <text evidence="3">The sequence shown here is derived from an EMBL/GenBank/DDBJ whole genome shotgun (WGS) entry which is preliminary data.</text>
</comment>
<feature type="transmembrane region" description="Helical" evidence="2">
    <location>
        <begin position="213"/>
        <end position="233"/>
    </location>
</feature>
<keyword evidence="2" id="KW-0472">Membrane</keyword>
<keyword evidence="2" id="KW-1133">Transmembrane helix</keyword>
<dbReference type="EMBL" id="JAUTAS010000001">
    <property type="protein sequence ID" value="MDQ1109868.1"/>
    <property type="molecule type" value="Genomic_DNA"/>
</dbReference>
<accession>A0AAP5AKY6</accession>
<dbReference type="Gene3D" id="3.30.420.380">
    <property type="match status" value="1"/>
</dbReference>
<feature type="region of interest" description="Disordered" evidence="1">
    <location>
        <begin position="364"/>
        <end position="385"/>
    </location>
</feature>
<dbReference type="InterPro" id="IPR052534">
    <property type="entry name" value="Extracell_DNA_Util/SecSys_Comp"/>
</dbReference>
<dbReference type="Pfam" id="PF05137">
    <property type="entry name" value="PilN"/>
    <property type="match status" value="1"/>
</dbReference>
<protein>
    <submittedName>
        <fullName evidence="3">General secretion pathway protein L</fullName>
    </submittedName>
</protein>
<name>A0AAP5AKY6_9GAMM</name>
<dbReference type="RefSeq" id="WP_093536135.1">
    <property type="nucleotide sequence ID" value="NZ_CP118898.1"/>
</dbReference>
<evidence type="ECO:0000256" key="2">
    <source>
        <dbReference type="SAM" id="Phobius"/>
    </source>
</evidence>
<reference evidence="3" key="1">
    <citation type="submission" date="2023-07" db="EMBL/GenBank/DDBJ databases">
        <title>Functional and genomic diversity of the sorghum phyllosphere microbiome.</title>
        <authorList>
            <person name="Shade A."/>
        </authorList>
    </citation>
    <scope>NUCLEOTIDE SEQUENCE</scope>
    <source>
        <strain evidence="3">SORGH_AS_0457</strain>
    </source>
</reference>
<keyword evidence="2" id="KW-0812">Transmembrane</keyword>
<sequence length="385" mass="42442">MTAWRDSLVQARGRFAPGVGNGLRWWRRSLLAWLPLRWQWAMGWSRSRLLLSRHAEQLVLRRDTATQLQAVAELPWPTTPADLERVLDARLRALPRHWVLPAAAVLRRPLRLPAAAAPRLRDVVGFEIDRQTPFEASQVHYDVRELDTLPDGQLQVELVVIPRQALEQWSQQAGSWAQQLAGVDADDGTGQPLGVNLLPPTQRRVTHDPMRRWNLLLAVATVVLLALAGTQLLDNRQAAADRLRGQVDAAAHDARRVAAQRQQLQELVDGAAFLEGKRAEHASTVELWNELTRLLPDGTYLEKLSVEGNTLQLIGLSREASQLVSLLQDSPLWRKVNLTGVLQADGGAAGRDRFTLTAELQPLPGAPAAAAPAPEVADGNAANTP</sequence>
<proteinExistence type="predicted"/>
<evidence type="ECO:0000313" key="3">
    <source>
        <dbReference type="EMBL" id="MDQ1109868.1"/>
    </source>
</evidence>
<gene>
    <name evidence="3" type="ORF">QE424_003027</name>
</gene>
<evidence type="ECO:0000256" key="1">
    <source>
        <dbReference type="SAM" id="MobiDB-lite"/>
    </source>
</evidence>